<evidence type="ECO:0000313" key="1">
    <source>
        <dbReference type="EMBL" id="KAH6653829.1"/>
    </source>
</evidence>
<feature type="non-terminal residue" evidence="1">
    <location>
        <position position="1"/>
    </location>
</feature>
<dbReference type="AlphaFoldDB" id="A0A9P8UKK9"/>
<protein>
    <submittedName>
        <fullName evidence="1">Uncharacterized protein</fullName>
    </submittedName>
</protein>
<evidence type="ECO:0000313" key="2">
    <source>
        <dbReference type="Proteomes" id="UP000758603"/>
    </source>
</evidence>
<comment type="caution">
    <text evidence="1">The sequence shown here is derived from an EMBL/GenBank/DDBJ whole genome shotgun (WGS) entry which is preliminary data.</text>
</comment>
<proteinExistence type="predicted"/>
<gene>
    <name evidence="1" type="ORF">BKA67DRAFT_563267</name>
</gene>
<organism evidence="1 2">
    <name type="scientific">Truncatella angustata</name>
    <dbReference type="NCBI Taxonomy" id="152316"/>
    <lineage>
        <taxon>Eukaryota</taxon>
        <taxon>Fungi</taxon>
        <taxon>Dikarya</taxon>
        <taxon>Ascomycota</taxon>
        <taxon>Pezizomycotina</taxon>
        <taxon>Sordariomycetes</taxon>
        <taxon>Xylariomycetidae</taxon>
        <taxon>Amphisphaeriales</taxon>
        <taxon>Sporocadaceae</taxon>
        <taxon>Truncatella</taxon>
    </lineage>
</organism>
<accession>A0A9P8UKK9</accession>
<dbReference type="Proteomes" id="UP000758603">
    <property type="component" value="Unassembled WGS sequence"/>
</dbReference>
<name>A0A9P8UKK9_9PEZI</name>
<reference evidence="1" key="1">
    <citation type="journal article" date="2021" name="Nat. Commun.">
        <title>Genetic determinants of endophytism in the Arabidopsis root mycobiome.</title>
        <authorList>
            <person name="Mesny F."/>
            <person name="Miyauchi S."/>
            <person name="Thiergart T."/>
            <person name="Pickel B."/>
            <person name="Atanasova L."/>
            <person name="Karlsson M."/>
            <person name="Huettel B."/>
            <person name="Barry K.W."/>
            <person name="Haridas S."/>
            <person name="Chen C."/>
            <person name="Bauer D."/>
            <person name="Andreopoulos W."/>
            <person name="Pangilinan J."/>
            <person name="LaButti K."/>
            <person name="Riley R."/>
            <person name="Lipzen A."/>
            <person name="Clum A."/>
            <person name="Drula E."/>
            <person name="Henrissat B."/>
            <person name="Kohler A."/>
            <person name="Grigoriev I.V."/>
            <person name="Martin F.M."/>
            <person name="Hacquard S."/>
        </authorList>
    </citation>
    <scope>NUCLEOTIDE SEQUENCE</scope>
    <source>
        <strain evidence="1">MPI-SDFR-AT-0073</strain>
    </source>
</reference>
<dbReference type="GeneID" id="70131550"/>
<keyword evidence="2" id="KW-1185">Reference proteome</keyword>
<dbReference type="RefSeq" id="XP_045958099.1">
    <property type="nucleotide sequence ID" value="XM_046102658.1"/>
</dbReference>
<sequence length="182" mass="19900">MGRSRASPLCTRCEQTKHLSGCDQQILKSLYERRRRAGSHCSCNNCMLPTGPEIASMPSGTGVVSQSCHHLNCKGQNGLCRRCGDEAHRGMTCAEAGTHRVVHMLVIGRGGELNVCPECLTVYWRDGGCCDMVCTTYPDVCGRHWTWVGSVKAIKKLGIGMRRGPNGNMGNMYVIELCGHRA</sequence>
<dbReference type="EMBL" id="JAGPXC010000004">
    <property type="protein sequence ID" value="KAH6653829.1"/>
    <property type="molecule type" value="Genomic_DNA"/>
</dbReference>